<dbReference type="PATRIC" id="fig|745411.4.peg.2624"/>
<evidence type="ECO:0000313" key="1">
    <source>
        <dbReference type="EMBL" id="EKE70978.1"/>
    </source>
</evidence>
<gene>
    <name evidence="1" type="ORF">B3C1_13319</name>
</gene>
<reference evidence="1 2" key="1">
    <citation type="journal article" date="2012" name="J. Bacteriol.">
        <title>Genome Sequence of Gallaecimonas xiamenensis Type Strain 3-C-1.</title>
        <authorList>
            <person name="Lai Q."/>
            <person name="Wang L."/>
            <person name="Wang W."/>
            <person name="Shao Z."/>
        </authorList>
    </citation>
    <scope>NUCLEOTIDE SEQUENCE [LARGE SCALE GENOMIC DNA]</scope>
    <source>
        <strain evidence="1 2">3-C-1</strain>
    </source>
</reference>
<dbReference type="Pfam" id="PF10014">
    <property type="entry name" value="2OG-Fe_Oxy_2"/>
    <property type="match status" value="1"/>
</dbReference>
<accession>K2J799</accession>
<keyword evidence="2" id="KW-1185">Reference proteome</keyword>
<protein>
    <recommendedName>
        <fullName evidence="3">2OG-Fe dioxygenase family protein</fullName>
    </recommendedName>
</protein>
<dbReference type="EMBL" id="AMRI01000019">
    <property type="protein sequence ID" value="EKE70978.1"/>
    <property type="molecule type" value="Genomic_DNA"/>
</dbReference>
<name>K2J799_9GAMM</name>
<dbReference type="Proteomes" id="UP000006755">
    <property type="component" value="Unassembled WGS sequence"/>
</dbReference>
<evidence type="ECO:0008006" key="3">
    <source>
        <dbReference type="Google" id="ProtNLM"/>
    </source>
</evidence>
<dbReference type="Gene3D" id="2.60.120.620">
    <property type="entry name" value="q2cbj1_9rhob like domain"/>
    <property type="match status" value="1"/>
</dbReference>
<dbReference type="STRING" id="745411.B3C1_13319"/>
<dbReference type="RefSeq" id="WP_008485443.1">
    <property type="nucleotide sequence ID" value="NZ_AMRI01000019.1"/>
</dbReference>
<sequence>MHSLQTPTSDFTLHHGQLNAQAVAELAQSFADLPVDPYIQGDFRYRCYSNVKVQGGQVLRQPTKTFMQSSNINQYLGDVERRYQEIPEQSLHSQAMTTMLKDFQAQCSLGDDAVIEIHQIRIKTQSRDATPPAPEGVHQDGFDYLGIYVMGSGTVEGGEVMLYEAKDSAPFFCERFADGQYVVLNDARYFHNAAPVIPAQGQALGYWDVVVLTAHAA</sequence>
<dbReference type="AlphaFoldDB" id="K2J799"/>
<comment type="caution">
    <text evidence="1">The sequence shown here is derived from an EMBL/GenBank/DDBJ whole genome shotgun (WGS) entry which is preliminary data.</text>
</comment>
<dbReference type="eggNOG" id="COG4340">
    <property type="taxonomic scope" value="Bacteria"/>
</dbReference>
<dbReference type="OrthoDB" id="6681382at2"/>
<proteinExistence type="predicted"/>
<organism evidence="1 2">
    <name type="scientific">Gallaecimonas xiamenensis 3-C-1</name>
    <dbReference type="NCBI Taxonomy" id="745411"/>
    <lineage>
        <taxon>Bacteria</taxon>
        <taxon>Pseudomonadati</taxon>
        <taxon>Pseudomonadota</taxon>
        <taxon>Gammaproteobacteria</taxon>
        <taxon>Enterobacterales</taxon>
        <taxon>Gallaecimonadaceae</taxon>
        <taxon>Gallaecimonas</taxon>
    </lineage>
</organism>
<dbReference type="InterPro" id="IPR018724">
    <property type="entry name" value="2OG-Fe_dioxygenase"/>
</dbReference>
<dbReference type="GO" id="GO:0051213">
    <property type="term" value="F:dioxygenase activity"/>
    <property type="evidence" value="ECO:0007669"/>
    <property type="project" value="InterPro"/>
</dbReference>
<evidence type="ECO:0000313" key="2">
    <source>
        <dbReference type="Proteomes" id="UP000006755"/>
    </source>
</evidence>